<dbReference type="InterPro" id="IPR036249">
    <property type="entry name" value="Thioredoxin-like_sf"/>
</dbReference>
<dbReference type="GO" id="GO:0016491">
    <property type="term" value="F:oxidoreductase activity"/>
    <property type="evidence" value="ECO:0007669"/>
    <property type="project" value="InterPro"/>
</dbReference>
<keyword evidence="3" id="KW-1185">Reference proteome</keyword>
<sequence length="250" mass="27321">MVYKSTVTFTLDAVTYLAKKRLDQALTTFQSTSPLSSNLSLCIQFHPFQLFPDLPDPSSQPLDRGTWYKETKFNLAPDPEVAVKAYEAMISEKLGEVHPTTTGENGIRLSTGQVQSSLPALALIWYVQEEVLERKQDASEKLSTLVDEVYNVYFRKGLSPSSPDALVAALLAVGIDGGKGEAGAKEIVEDATAYSGMRQVKNKIQEVQGNGIDAVPVVMFEGRRRDITLTGAKEVAEYIKALETVAKESA</sequence>
<accession>A0AAD5RI76</accession>
<proteinExistence type="predicted"/>
<dbReference type="EMBL" id="JAKWBI020000444">
    <property type="protein sequence ID" value="KAJ2894941.1"/>
    <property type="molecule type" value="Genomic_DNA"/>
</dbReference>
<dbReference type="Pfam" id="PF01323">
    <property type="entry name" value="DSBA"/>
    <property type="match status" value="1"/>
</dbReference>
<comment type="caution">
    <text evidence="2">The sequence shown here is derived from an EMBL/GenBank/DDBJ whole genome shotgun (WGS) entry which is preliminary data.</text>
</comment>
<evidence type="ECO:0000313" key="3">
    <source>
        <dbReference type="Proteomes" id="UP001201980"/>
    </source>
</evidence>
<evidence type="ECO:0000313" key="2">
    <source>
        <dbReference type="EMBL" id="KAJ2894941.1"/>
    </source>
</evidence>
<name>A0AAD5RI76_9PEZI</name>
<protein>
    <submittedName>
        <fullName evidence="2">Dsba oxidoreductase</fullName>
    </submittedName>
</protein>
<dbReference type="PANTHER" id="PTHR13887">
    <property type="entry name" value="GLUTATHIONE S-TRANSFERASE KAPPA"/>
    <property type="match status" value="1"/>
</dbReference>
<dbReference type="Proteomes" id="UP001201980">
    <property type="component" value="Unassembled WGS sequence"/>
</dbReference>
<dbReference type="SUPFAM" id="SSF52833">
    <property type="entry name" value="Thioredoxin-like"/>
    <property type="match status" value="1"/>
</dbReference>
<dbReference type="PANTHER" id="PTHR13887:SF52">
    <property type="entry name" value="DSBA-LIKE THIOREDOXIN DOMAIN-CONTAINING PROTEIN"/>
    <property type="match status" value="1"/>
</dbReference>
<dbReference type="AlphaFoldDB" id="A0AAD5RI76"/>
<dbReference type="Gene3D" id="3.40.30.10">
    <property type="entry name" value="Glutaredoxin"/>
    <property type="match status" value="1"/>
</dbReference>
<organism evidence="2 3">
    <name type="scientific">Zalerion maritima</name>
    <dbReference type="NCBI Taxonomy" id="339359"/>
    <lineage>
        <taxon>Eukaryota</taxon>
        <taxon>Fungi</taxon>
        <taxon>Dikarya</taxon>
        <taxon>Ascomycota</taxon>
        <taxon>Pezizomycotina</taxon>
        <taxon>Sordariomycetes</taxon>
        <taxon>Lulworthiomycetidae</taxon>
        <taxon>Lulworthiales</taxon>
        <taxon>Lulworthiaceae</taxon>
        <taxon>Zalerion</taxon>
    </lineage>
</organism>
<reference evidence="2" key="1">
    <citation type="submission" date="2022-07" db="EMBL/GenBank/DDBJ databases">
        <title>Draft genome sequence of Zalerion maritima ATCC 34329, a (micro)plastics degrading marine fungus.</title>
        <authorList>
            <person name="Paco A."/>
            <person name="Goncalves M.F.M."/>
            <person name="Rocha-Santos T.A.P."/>
            <person name="Alves A."/>
        </authorList>
    </citation>
    <scope>NUCLEOTIDE SEQUENCE</scope>
    <source>
        <strain evidence="2">ATCC 34329</strain>
    </source>
</reference>
<gene>
    <name evidence="2" type="ORF">MKZ38_007082</name>
</gene>
<feature type="domain" description="DSBA-like thioredoxin" evidence="1">
    <location>
        <begin position="16"/>
        <end position="241"/>
    </location>
</feature>
<evidence type="ECO:0000259" key="1">
    <source>
        <dbReference type="Pfam" id="PF01323"/>
    </source>
</evidence>
<dbReference type="InterPro" id="IPR001853">
    <property type="entry name" value="DSBA-like_thioredoxin_dom"/>
</dbReference>